<sequence>MACSSSNTPENAEKNSTNNQPTEEIQPAHAEAQSDHGKKLTEIAGQATIPHDSGLDPAPVPEHAKVFIGRFHANVKCDDHFIPCKEGNADFILNLLPDGTVHRSIIQFGKVFADKAPQPGNNVNYRKDTWTVDQAHQELVVHRKEGVNFYYKVIDENRIVMDLDKIRKGIEQEDRNQELFSQGYPEPQQAYELVKDQ</sequence>
<protein>
    <submittedName>
        <fullName evidence="2">Uncharacterized protein</fullName>
    </submittedName>
</protein>
<dbReference type="Proteomes" id="UP000185753">
    <property type="component" value="Unassembled WGS sequence"/>
</dbReference>
<evidence type="ECO:0000313" key="3">
    <source>
        <dbReference type="Proteomes" id="UP000185753"/>
    </source>
</evidence>
<keyword evidence="3" id="KW-1185">Reference proteome</keyword>
<gene>
    <name evidence="2" type="ORF">A9J31_04110</name>
</gene>
<feature type="compositionally biased region" description="Polar residues" evidence="1">
    <location>
        <begin position="1"/>
        <end position="23"/>
    </location>
</feature>
<dbReference type="EMBL" id="LZDS01000023">
    <property type="protein sequence ID" value="OBX28867.1"/>
    <property type="molecule type" value="Genomic_DNA"/>
</dbReference>
<name>A0A1A7RDU6_9GAMM</name>
<evidence type="ECO:0000256" key="1">
    <source>
        <dbReference type="SAM" id="MobiDB-lite"/>
    </source>
</evidence>
<organism evidence="2 3">
    <name type="scientific">Acinetobacter gandensis</name>
    <dbReference type="NCBI Taxonomy" id="1443941"/>
    <lineage>
        <taxon>Bacteria</taxon>
        <taxon>Pseudomonadati</taxon>
        <taxon>Pseudomonadota</taxon>
        <taxon>Gammaproteobacteria</taxon>
        <taxon>Moraxellales</taxon>
        <taxon>Moraxellaceae</taxon>
        <taxon>Acinetobacter</taxon>
    </lineage>
</organism>
<dbReference type="AlphaFoldDB" id="A0A1A7RDU6"/>
<reference evidence="3" key="1">
    <citation type="submission" date="2016-06" db="EMBL/GenBank/DDBJ databases">
        <authorList>
            <person name="Radolfova-Krizova L."/>
            <person name="Nemec A."/>
        </authorList>
    </citation>
    <scope>NUCLEOTIDE SEQUENCE [LARGE SCALE GENOMIC DNA]</scope>
    <source>
        <strain evidence="3">ANC 4275</strain>
    </source>
</reference>
<comment type="caution">
    <text evidence="2">The sequence shown here is derived from an EMBL/GenBank/DDBJ whole genome shotgun (WGS) entry which is preliminary data.</text>
</comment>
<evidence type="ECO:0000313" key="2">
    <source>
        <dbReference type="EMBL" id="OBX28867.1"/>
    </source>
</evidence>
<proteinExistence type="predicted"/>
<feature type="region of interest" description="Disordered" evidence="1">
    <location>
        <begin position="1"/>
        <end position="39"/>
    </location>
</feature>
<accession>A0A1A7RDU6</accession>